<name>A0A9N7QMJ2_9MYCO</name>
<feature type="compositionally biased region" description="Polar residues" evidence="1">
    <location>
        <begin position="32"/>
        <end position="55"/>
    </location>
</feature>
<feature type="compositionally biased region" description="Pro residues" evidence="1">
    <location>
        <begin position="75"/>
        <end position="94"/>
    </location>
</feature>
<feature type="compositionally biased region" description="Polar residues" evidence="1">
    <location>
        <begin position="1"/>
        <end position="11"/>
    </location>
</feature>
<dbReference type="EMBL" id="AP026367">
    <property type="protein sequence ID" value="BDN80469.1"/>
    <property type="molecule type" value="Genomic_DNA"/>
</dbReference>
<keyword evidence="3" id="KW-1185">Reference proteome</keyword>
<feature type="region of interest" description="Disordered" evidence="1">
    <location>
        <begin position="1"/>
        <end position="94"/>
    </location>
</feature>
<protein>
    <submittedName>
        <fullName evidence="2">Uncharacterized protein</fullName>
    </submittedName>
</protein>
<feature type="compositionally biased region" description="Basic and acidic residues" evidence="1">
    <location>
        <begin position="12"/>
        <end position="22"/>
    </location>
</feature>
<dbReference type="Proteomes" id="UP001058626">
    <property type="component" value="Chromosome"/>
</dbReference>
<organism evidence="2 3">
    <name type="scientific">Mycobacterium pseudoshottsii</name>
    <dbReference type="NCBI Taxonomy" id="265949"/>
    <lineage>
        <taxon>Bacteria</taxon>
        <taxon>Bacillati</taxon>
        <taxon>Actinomycetota</taxon>
        <taxon>Actinomycetes</taxon>
        <taxon>Mycobacteriales</taxon>
        <taxon>Mycobacteriaceae</taxon>
        <taxon>Mycobacterium</taxon>
        <taxon>Mycobacterium ulcerans group</taxon>
    </lineage>
</organism>
<evidence type="ECO:0000313" key="2">
    <source>
        <dbReference type="EMBL" id="BDN80469.1"/>
    </source>
</evidence>
<dbReference type="AlphaFoldDB" id="A0A9N7QMJ2"/>
<proteinExistence type="predicted"/>
<evidence type="ECO:0000313" key="3">
    <source>
        <dbReference type="Proteomes" id="UP001058626"/>
    </source>
</evidence>
<accession>A0A9N7QMJ2</accession>
<evidence type="ECO:0000256" key="1">
    <source>
        <dbReference type="SAM" id="MobiDB-lite"/>
    </source>
</evidence>
<gene>
    <name evidence="2" type="ORF">NJB1907Z4_C06840</name>
</gene>
<reference evidence="2" key="1">
    <citation type="submission" date="2022-06" db="EMBL/GenBank/DDBJ databases">
        <title>Complete genome sequence of Mycobacterium pseudoshottsii NJB1907-Z4.</title>
        <authorList>
            <person name="Komine T."/>
            <person name="Fukano H."/>
            <person name="Wada S."/>
        </authorList>
    </citation>
    <scope>NUCLEOTIDE SEQUENCE</scope>
    <source>
        <strain evidence="2">NJB1907-Z4</strain>
    </source>
</reference>
<sequence>MPQPAANQTAADRTETTDKTLRSETIVGRTAMNLSQLIDRSNSETESAGGRSQPQIRAATVGAALQPAAPAWPNNRPPMPPLPPAPPTKAPLPP</sequence>